<accession>A0A8J3CH09</accession>
<evidence type="ECO:0000259" key="2">
    <source>
        <dbReference type="Pfam" id="PF00326"/>
    </source>
</evidence>
<sequence>MAMITPHGAWTSPISATDVASAACQPQWVELHDGVVWWAETRPEQQGRVTLLRAAPGEPAREVLPAPWNARNRVHEYGGRPWTLVPTPTGPHIAFTHWDDQRLYLLDPADPTAAPTPLSPDPTTTGPHRHHGHRYAEPTPSPDGSELWCIRETTTGPHRTDILRALVALPLSGLAATDPTAVRVLSTSHHFLAGPRPSPDGRHLAWLGWNHPQMPWDGTELCVAEITDDGLGHHRVLVGGPTEAVCQAEWDGPDTLVALTDPGGWWNLHRISLDGTVTNLHACAEEWGGPMWRLGNRWFTRIDAGRYAVLRRNRLAVFDEAAGTVTALDLRLPVWGSTLASDGAALASTAFGPRHHATVAHLDLATGTLTELLTQPPGLPDPRYVPEPQHRVFHGPDGESIPAYVYPPTNPDHEAPDGELPPYLVHVHGGPTGHVLGILDLETAYFTSRGIGVVAVNYGGSTGYGRAFRERLRGQWGVVDVADCAAVAEQLAAEGSADPQRLVVRGGSAGGWTTAASLTSVHTYRCGTAMFPILDLSGWAEGGETHDFESRYLDGLVGPLPETRDRYLQRSPVNRVDQLTGPILLLQGLEDEICPPEQCERFVAALAGRDIPHAYLTFAGEQHGWRRAETIVAALEAELSFYGQILGFQPPGISPIKLQS</sequence>
<comment type="caution">
    <text evidence="3">The sequence shown here is derived from an EMBL/GenBank/DDBJ whole genome shotgun (WGS) entry which is preliminary data.</text>
</comment>
<proteinExistence type="predicted"/>
<feature type="region of interest" description="Disordered" evidence="1">
    <location>
        <begin position="110"/>
        <end position="146"/>
    </location>
</feature>
<dbReference type="PANTHER" id="PTHR43056">
    <property type="entry name" value="PEPTIDASE S9 PROLYL OLIGOPEPTIDASE"/>
    <property type="match status" value="1"/>
</dbReference>
<dbReference type="GO" id="GO:0008236">
    <property type="term" value="F:serine-type peptidase activity"/>
    <property type="evidence" value="ECO:0007669"/>
    <property type="project" value="InterPro"/>
</dbReference>
<feature type="compositionally biased region" description="Low complexity" evidence="1">
    <location>
        <begin position="110"/>
        <end position="126"/>
    </location>
</feature>
<dbReference type="PANTHER" id="PTHR43056:SF5">
    <property type="entry name" value="PEPTIDASE S9 PROLYL OLIGOPEPTIDASE CATALYTIC DOMAIN-CONTAINING PROTEIN"/>
    <property type="match status" value="1"/>
</dbReference>
<dbReference type="InterPro" id="IPR029058">
    <property type="entry name" value="AB_hydrolase_fold"/>
</dbReference>
<dbReference type="GO" id="GO:0006508">
    <property type="term" value="P:proteolysis"/>
    <property type="evidence" value="ECO:0007669"/>
    <property type="project" value="InterPro"/>
</dbReference>
<dbReference type="InterPro" id="IPR050585">
    <property type="entry name" value="Xaa-Pro_dipeptidyl-ppase/CocE"/>
</dbReference>
<name>A0A8J3CH09_9PSEU</name>
<dbReference type="EMBL" id="BMMK01000031">
    <property type="protein sequence ID" value="GGM74105.1"/>
    <property type="molecule type" value="Genomic_DNA"/>
</dbReference>
<dbReference type="Proteomes" id="UP000637578">
    <property type="component" value="Unassembled WGS sequence"/>
</dbReference>
<dbReference type="Gene3D" id="3.40.50.1820">
    <property type="entry name" value="alpha/beta hydrolase"/>
    <property type="match status" value="1"/>
</dbReference>
<evidence type="ECO:0000256" key="1">
    <source>
        <dbReference type="SAM" id="MobiDB-lite"/>
    </source>
</evidence>
<keyword evidence="3" id="KW-0378">Hydrolase</keyword>
<gene>
    <name evidence="3" type="ORF">GCM10012275_51010</name>
</gene>
<dbReference type="Gene3D" id="2.120.10.30">
    <property type="entry name" value="TolB, C-terminal domain"/>
    <property type="match status" value="1"/>
</dbReference>
<protein>
    <submittedName>
        <fullName evidence="3">Acyl-peptide hydrolase</fullName>
    </submittedName>
</protein>
<reference evidence="3" key="2">
    <citation type="submission" date="2020-09" db="EMBL/GenBank/DDBJ databases">
        <authorList>
            <person name="Sun Q."/>
            <person name="Zhou Y."/>
        </authorList>
    </citation>
    <scope>NUCLEOTIDE SEQUENCE</scope>
    <source>
        <strain evidence="3">CGMCC 4.5737</strain>
    </source>
</reference>
<dbReference type="Pfam" id="PF00326">
    <property type="entry name" value="Peptidase_S9"/>
    <property type="match status" value="1"/>
</dbReference>
<dbReference type="AlphaFoldDB" id="A0A8J3CH09"/>
<organism evidence="3 4">
    <name type="scientific">Longimycelium tulufanense</name>
    <dbReference type="NCBI Taxonomy" id="907463"/>
    <lineage>
        <taxon>Bacteria</taxon>
        <taxon>Bacillati</taxon>
        <taxon>Actinomycetota</taxon>
        <taxon>Actinomycetes</taxon>
        <taxon>Pseudonocardiales</taxon>
        <taxon>Pseudonocardiaceae</taxon>
        <taxon>Longimycelium</taxon>
    </lineage>
</organism>
<dbReference type="RefSeq" id="WP_189060955.1">
    <property type="nucleotide sequence ID" value="NZ_BMMK01000031.1"/>
</dbReference>
<dbReference type="InterPro" id="IPR001375">
    <property type="entry name" value="Peptidase_S9_cat"/>
</dbReference>
<dbReference type="SUPFAM" id="SSF53474">
    <property type="entry name" value="alpha/beta-Hydrolases"/>
    <property type="match status" value="1"/>
</dbReference>
<evidence type="ECO:0000313" key="3">
    <source>
        <dbReference type="EMBL" id="GGM74105.1"/>
    </source>
</evidence>
<dbReference type="InterPro" id="IPR011042">
    <property type="entry name" value="6-blade_b-propeller_TolB-like"/>
</dbReference>
<reference evidence="3" key="1">
    <citation type="journal article" date="2014" name="Int. J. Syst. Evol. Microbiol.">
        <title>Complete genome sequence of Corynebacterium casei LMG S-19264T (=DSM 44701T), isolated from a smear-ripened cheese.</title>
        <authorList>
            <consortium name="US DOE Joint Genome Institute (JGI-PGF)"/>
            <person name="Walter F."/>
            <person name="Albersmeier A."/>
            <person name="Kalinowski J."/>
            <person name="Ruckert C."/>
        </authorList>
    </citation>
    <scope>NUCLEOTIDE SEQUENCE</scope>
    <source>
        <strain evidence="3">CGMCC 4.5737</strain>
    </source>
</reference>
<dbReference type="SUPFAM" id="SSF82171">
    <property type="entry name" value="DPP6 N-terminal domain-like"/>
    <property type="match status" value="1"/>
</dbReference>
<feature type="domain" description="Peptidase S9 prolyl oligopeptidase catalytic" evidence="2">
    <location>
        <begin position="440"/>
        <end position="647"/>
    </location>
</feature>
<evidence type="ECO:0000313" key="4">
    <source>
        <dbReference type="Proteomes" id="UP000637578"/>
    </source>
</evidence>
<keyword evidence="4" id="KW-1185">Reference proteome</keyword>